<comment type="caution">
    <text evidence="1">The sequence shown here is derived from an EMBL/GenBank/DDBJ whole genome shotgun (WGS) entry which is preliminary data.</text>
</comment>
<gene>
    <name evidence="1" type="ORF">LCGC14_0409870</name>
</gene>
<name>A0A0F9W358_9ZZZZ</name>
<sequence length="103" mass="11552">MRELDTKTLLAVVATLDGVLSPLRYEGCSVLGDKLGSLWPQVLRELVALRNMHHHAADYIKHGLATPENNRLYAQAQRVHLKDVDVVLLAVQELLTDLTDQEK</sequence>
<dbReference type="EMBL" id="LAZR01000361">
    <property type="protein sequence ID" value="KKN72483.1"/>
    <property type="molecule type" value="Genomic_DNA"/>
</dbReference>
<proteinExistence type="predicted"/>
<protein>
    <submittedName>
        <fullName evidence="1">Uncharacterized protein</fullName>
    </submittedName>
</protein>
<organism evidence="1">
    <name type="scientific">marine sediment metagenome</name>
    <dbReference type="NCBI Taxonomy" id="412755"/>
    <lineage>
        <taxon>unclassified sequences</taxon>
        <taxon>metagenomes</taxon>
        <taxon>ecological metagenomes</taxon>
    </lineage>
</organism>
<dbReference type="AlphaFoldDB" id="A0A0F9W358"/>
<evidence type="ECO:0000313" key="1">
    <source>
        <dbReference type="EMBL" id="KKN72483.1"/>
    </source>
</evidence>
<accession>A0A0F9W358</accession>
<reference evidence="1" key="1">
    <citation type="journal article" date="2015" name="Nature">
        <title>Complex archaea that bridge the gap between prokaryotes and eukaryotes.</title>
        <authorList>
            <person name="Spang A."/>
            <person name="Saw J.H."/>
            <person name="Jorgensen S.L."/>
            <person name="Zaremba-Niedzwiedzka K."/>
            <person name="Martijn J."/>
            <person name="Lind A.E."/>
            <person name="van Eijk R."/>
            <person name="Schleper C."/>
            <person name="Guy L."/>
            <person name="Ettema T.J."/>
        </authorList>
    </citation>
    <scope>NUCLEOTIDE SEQUENCE</scope>
</reference>